<dbReference type="OrthoDB" id="4229635at2"/>
<evidence type="ECO:0000256" key="1">
    <source>
        <dbReference type="SAM" id="Phobius"/>
    </source>
</evidence>
<evidence type="ECO:0000313" key="2">
    <source>
        <dbReference type="EMBL" id="AZS16172.1"/>
    </source>
</evidence>
<dbReference type="AlphaFoldDB" id="A0A3S9V0S6"/>
<sequence length="316" mass="36564">MGFIRRRPIVIIWFTAVFLILLAILMMILTNKKDVLPENWLFTVDGYAVTDEEFQFYINEQRAVTADYFYRSYGAEVDEGFWGRQYGENNETPSEHAKKAAMTALIRTKEEQIIADERNIAQYKSFDELKSDMEDENKKRAGMEDTEETYYGLPEFDQYQYMQYLSSARWPDLVETQVKKTKMSDTGLQDEYASRSREYVHTADELTVMFATNGQAMEQKTLNRLDISKEDIESLSFWESLAAVSVGETVTGKYMGEDAIATLLTKPEITMLTPEEVKDSMIYGRAESDLRTLIATRADKAKIVYNGNHFREFAMK</sequence>
<protein>
    <submittedName>
        <fullName evidence="2">Uncharacterized protein</fullName>
    </submittedName>
</protein>
<proteinExistence type="predicted"/>
<feature type="transmembrane region" description="Helical" evidence="1">
    <location>
        <begin position="9"/>
        <end position="29"/>
    </location>
</feature>
<dbReference type="KEGG" id="plut:EI981_18145"/>
<keyword evidence="1" id="KW-1133">Transmembrane helix</keyword>
<accession>A0A3S9V0S6</accession>
<gene>
    <name evidence="2" type="ORF">EI981_18145</name>
</gene>
<evidence type="ECO:0000313" key="3">
    <source>
        <dbReference type="Proteomes" id="UP000270678"/>
    </source>
</evidence>
<dbReference type="RefSeq" id="WP_127000517.1">
    <property type="nucleotide sequence ID" value="NZ_CP034346.1"/>
</dbReference>
<keyword evidence="1" id="KW-0812">Transmembrane</keyword>
<keyword evidence="3" id="KW-1185">Reference proteome</keyword>
<name>A0A3S9V0S6_9BACL</name>
<reference evidence="3" key="1">
    <citation type="submission" date="2018-12" db="EMBL/GenBank/DDBJ databases">
        <title>Complete genome sequence of Paenibacillus sp. MBLB1234.</title>
        <authorList>
            <person name="Nam Y.-D."/>
            <person name="Kang J."/>
            <person name="Chung W.-H."/>
            <person name="Park Y.S."/>
        </authorList>
    </citation>
    <scope>NUCLEOTIDE SEQUENCE [LARGE SCALE GENOMIC DNA]</scope>
    <source>
        <strain evidence="3">MBLB1234</strain>
    </source>
</reference>
<keyword evidence="1" id="KW-0472">Membrane</keyword>
<dbReference type="EMBL" id="CP034346">
    <property type="protein sequence ID" value="AZS16172.1"/>
    <property type="molecule type" value="Genomic_DNA"/>
</dbReference>
<organism evidence="2 3">
    <name type="scientific">Paenibacillus lutimineralis</name>
    <dbReference type="NCBI Taxonomy" id="2707005"/>
    <lineage>
        <taxon>Bacteria</taxon>
        <taxon>Bacillati</taxon>
        <taxon>Bacillota</taxon>
        <taxon>Bacilli</taxon>
        <taxon>Bacillales</taxon>
        <taxon>Paenibacillaceae</taxon>
        <taxon>Paenibacillus</taxon>
    </lineage>
</organism>
<dbReference type="Proteomes" id="UP000270678">
    <property type="component" value="Chromosome"/>
</dbReference>